<feature type="region of interest" description="Disordered" evidence="1">
    <location>
        <begin position="296"/>
        <end position="496"/>
    </location>
</feature>
<gene>
    <name evidence="2 4" type="ORF">P152DRAFT_456901</name>
</gene>
<name>A0A6G1G9P5_9PEZI</name>
<feature type="compositionally biased region" description="Polar residues" evidence="1">
    <location>
        <begin position="401"/>
        <end position="411"/>
    </location>
</feature>
<dbReference type="InterPro" id="IPR034586">
    <property type="entry name" value="Bfa1/Byr4"/>
</dbReference>
<dbReference type="GO" id="GO:1990334">
    <property type="term" value="C:Bfa1-Bub2 complex"/>
    <property type="evidence" value="ECO:0007669"/>
    <property type="project" value="InterPro"/>
</dbReference>
<dbReference type="GeneID" id="54419686"/>
<feature type="compositionally biased region" description="Low complexity" evidence="1">
    <location>
        <begin position="508"/>
        <end position="521"/>
    </location>
</feature>
<feature type="region of interest" description="Disordered" evidence="1">
    <location>
        <begin position="206"/>
        <end position="258"/>
    </location>
</feature>
<feature type="compositionally biased region" description="Low complexity" evidence="1">
    <location>
        <begin position="25"/>
        <end position="43"/>
    </location>
</feature>
<reference evidence="2 4" key="1">
    <citation type="submission" date="2020-01" db="EMBL/GenBank/DDBJ databases">
        <authorList>
            <consortium name="DOE Joint Genome Institute"/>
            <person name="Haridas S."/>
            <person name="Albert R."/>
            <person name="Binder M."/>
            <person name="Bloem J."/>
            <person name="Labutti K."/>
            <person name="Salamov A."/>
            <person name="Andreopoulos B."/>
            <person name="Baker S.E."/>
            <person name="Barry K."/>
            <person name="Bills G."/>
            <person name="Bluhm B.H."/>
            <person name="Cannon C."/>
            <person name="Castanera R."/>
            <person name="Culley D.E."/>
            <person name="Daum C."/>
            <person name="Ezra D."/>
            <person name="Gonzalez J.B."/>
            <person name="Henrissat B."/>
            <person name="Kuo A."/>
            <person name="Liang C."/>
            <person name="Lipzen A."/>
            <person name="Lutzoni F."/>
            <person name="Magnuson J."/>
            <person name="Mondo S."/>
            <person name="Nolan M."/>
            <person name="Ohm R."/>
            <person name="Pangilinan J."/>
            <person name="Park H.-J."/>
            <person name="Ramirez L."/>
            <person name="Alfaro M."/>
            <person name="Sun H."/>
            <person name="Tritt A."/>
            <person name="Yoshinaga Y."/>
            <person name="Zwiers L.-H."/>
            <person name="Turgeon B.G."/>
            <person name="Goodwin S.B."/>
            <person name="Spatafora J.W."/>
            <person name="Crous P.W."/>
            <person name="Grigoriev I.V."/>
        </authorList>
    </citation>
    <scope>NUCLEOTIDE SEQUENCE</scope>
    <source>
        <strain evidence="2 4">CBS 781.70</strain>
    </source>
</reference>
<dbReference type="PANTHER" id="PTHR35140">
    <property type="entry name" value="MITOTIC CHECK POINT PROTEIN BFA1"/>
    <property type="match status" value="1"/>
</dbReference>
<feature type="region of interest" description="Disordered" evidence="1">
    <location>
        <begin position="508"/>
        <end position="579"/>
    </location>
</feature>
<feature type="compositionally biased region" description="Basic residues" evidence="1">
    <location>
        <begin position="353"/>
        <end position="363"/>
    </location>
</feature>
<organism evidence="2">
    <name type="scientific">Eremomyces bilateralis CBS 781.70</name>
    <dbReference type="NCBI Taxonomy" id="1392243"/>
    <lineage>
        <taxon>Eukaryota</taxon>
        <taxon>Fungi</taxon>
        <taxon>Dikarya</taxon>
        <taxon>Ascomycota</taxon>
        <taxon>Pezizomycotina</taxon>
        <taxon>Dothideomycetes</taxon>
        <taxon>Dothideomycetes incertae sedis</taxon>
        <taxon>Eremomycetales</taxon>
        <taxon>Eremomycetaceae</taxon>
        <taxon>Eremomyces</taxon>
    </lineage>
</organism>
<evidence type="ECO:0000313" key="4">
    <source>
        <dbReference type="RefSeq" id="XP_033536261.1"/>
    </source>
</evidence>
<dbReference type="GO" id="GO:0031578">
    <property type="term" value="P:mitotic spindle orientation checkpoint signaling"/>
    <property type="evidence" value="ECO:0007669"/>
    <property type="project" value="TreeGrafter"/>
</dbReference>
<evidence type="ECO:0000313" key="2">
    <source>
        <dbReference type="EMBL" id="KAF1814630.1"/>
    </source>
</evidence>
<reference evidence="4" key="3">
    <citation type="submission" date="2025-04" db="UniProtKB">
        <authorList>
            <consortium name="RefSeq"/>
        </authorList>
    </citation>
    <scope>IDENTIFICATION</scope>
    <source>
        <strain evidence="4">CBS 781.70</strain>
    </source>
</reference>
<dbReference type="PANTHER" id="PTHR35140:SF1">
    <property type="entry name" value="MITOTIC CHECK POINT PROTEIN BFA1"/>
    <property type="match status" value="1"/>
</dbReference>
<dbReference type="OrthoDB" id="19159at2759"/>
<dbReference type="RefSeq" id="XP_033536261.1">
    <property type="nucleotide sequence ID" value="XM_033679116.1"/>
</dbReference>
<evidence type="ECO:0000313" key="3">
    <source>
        <dbReference type="Proteomes" id="UP000504638"/>
    </source>
</evidence>
<protein>
    <submittedName>
        <fullName evidence="2 4">Uncharacterized protein</fullName>
    </submittedName>
</protein>
<dbReference type="Proteomes" id="UP000504638">
    <property type="component" value="Unplaced"/>
</dbReference>
<feature type="region of interest" description="Disordered" evidence="1">
    <location>
        <begin position="25"/>
        <end position="46"/>
    </location>
</feature>
<dbReference type="AlphaFoldDB" id="A0A6G1G9P5"/>
<feature type="compositionally biased region" description="Low complexity" evidence="1">
    <location>
        <begin position="164"/>
        <end position="177"/>
    </location>
</feature>
<dbReference type="EMBL" id="ML975153">
    <property type="protein sequence ID" value="KAF1814630.1"/>
    <property type="molecule type" value="Genomic_DNA"/>
</dbReference>
<keyword evidence="3" id="KW-1185">Reference proteome</keyword>
<dbReference type="GO" id="GO:0005096">
    <property type="term" value="F:GTPase activator activity"/>
    <property type="evidence" value="ECO:0007669"/>
    <property type="project" value="InterPro"/>
</dbReference>
<accession>A0A6G1G9P5</accession>
<dbReference type="GO" id="GO:0044732">
    <property type="term" value="C:mitotic spindle pole body"/>
    <property type="evidence" value="ECO:0007669"/>
    <property type="project" value="TreeGrafter"/>
</dbReference>
<feature type="compositionally biased region" description="Polar residues" evidence="1">
    <location>
        <begin position="373"/>
        <end position="393"/>
    </location>
</feature>
<feature type="region of interest" description="Disordered" evidence="1">
    <location>
        <begin position="161"/>
        <end position="193"/>
    </location>
</feature>
<sequence>MATQVENWDDDADFQGDMFAKLTTPRTRTSLSLSSRASVRSESNAADEDWQVLIAPNDDASTTNAISSAKLAGIPIPANIPSSALLGGTIKRLGKKKSRPKVDDDWGEDIELPTAGGLKLKTELGSDAPKCPVTPLTDQDEFDEWAEGSLGIRFGGTRRELRGRSSSASGMSPSIGSCVTAESEDDGLDGLVLPDQPLDFGALLKKRKAVEEPPTSAPPPMQDPVPPSDPFPSPMASRPRTAGSMQGPEESFDDLDFGGDIFDPKKLKLNRNVKVQNVKQFTPATKSAATTITFTDKPLTSRIPRPTSKSSNLAPVLEPGASHMSRVGRVAPTTTSAQLLKAKRSAPVLRNHYPQHSHSHSQPKSHVPFLPTGASSNQSHHITAKSSLGSLSSFRRDSDPNRPNSPTSRPFSRQRDRGSDTPSRVGMRKDPNVAPAHLARDAAARRTLNRPTRQRNWGDGSELDIFDDLPTSATKEHKFTKQPTSRGPPKTLRHLPSRLGLNQENQRLSGVGSSVSSFPSVPSTPLPSTPGPRGPSLRSGFEPSNTPRFARDTAASRIAREQRLGTTSNRPRSEGPLMPVTTNWKATIAARSPTVHATKKKRDGETKKPLLIKGVGVGQVRNEKGMIFNPVLHRW</sequence>
<feature type="non-terminal residue" evidence="2">
    <location>
        <position position="635"/>
    </location>
</feature>
<feature type="compositionally biased region" description="Pro residues" evidence="1">
    <location>
        <begin position="215"/>
        <end position="233"/>
    </location>
</feature>
<feature type="compositionally biased region" description="Pro residues" evidence="1">
    <location>
        <begin position="522"/>
        <end position="533"/>
    </location>
</feature>
<reference evidence="4" key="2">
    <citation type="submission" date="2020-04" db="EMBL/GenBank/DDBJ databases">
        <authorList>
            <consortium name="NCBI Genome Project"/>
        </authorList>
    </citation>
    <scope>NUCLEOTIDE SEQUENCE</scope>
    <source>
        <strain evidence="4">CBS 781.70</strain>
    </source>
</reference>
<proteinExistence type="predicted"/>
<evidence type="ECO:0000256" key="1">
    <source>
        <dbReference type="SAM" id="MobiDB-lite"/>
    </source>
</evidence>